<evidence type="ECO:0000313" key="3">
    <source>
        <dbReference type="Proteomes" id="UP001314796"/>
    </source>
</evidence>
<accession>A0ABS2NMZ9</accession>
<dbReference type="InterPro" id="IPR016181">
    <property type="entry name" value="Acyl_CoA_acyltransferase"/>
</dbReference>
<dbReference type="PANTHER" id="PTHR39173">
    <property type="entry name" value="ACETYLTRANSFERASE"/>
    <property type="match status" value="1"/>
</dbReference>
<dbReference type="PANTHER" id="PTHR39173:SF1">
    <property type="entry name" value="ACETYLTRANSFERASE"/>
    <property type="match status" value="1"/>
</dbReference>
<protein>
    <submittedName>
        <fullName evidence="2">Acetyltransferase</fullName>
    </submittedName>
</protein>
<name>A0ABS2NMZ9_9FIRM</name>
<sequence>MKLKKVSKELPNGLMEFLYDFNKGENGVVGPHVDDLNFSVESYINSLINMENIKNLKPGYVSESSYWLLDENDQVIGISKLRHDLTKELLNRGGHISYYLKKSERGKGIGTLLLKKILVEAKKLGIEKVLITTDVVNVSSIGIIIKNNGKLEDPRYDEKSKQNFNRYWISLNEI</sequence>
<comment type="caution">
    <text evidence="2">The sequence shown here is derived from an EMBL/GenBank/DDBJ whole genome shotgun (WGS) entry which is preliminary data.</text>
</comment>
<keyword evidence="3" id="KW-1185">Reference proteome</keyword>
<feature type="domain" description="N-acetyltransferase" evidence="1">
    <location>
        <begin position="1"/>
        <end position="172"/>
    </location>
</feature>
<gene>
    <name evidence="2" type="ORF">JOC73_000841</name>
</gene>
<evidence type="ECO:0000259" key="1">
    <source>
        <dbReference type="PROSITE" id="PS51186"/>
    </source>
</evidence>
<dbReference type="Gene3D" id="3.40.630.30">
    <property type="match status" value="1"/>
</dbReference>
<dbReference type="Proteomes" id="UP001314796">
    <property type="component" value="Unassembled WGS sequence"/>
</dbReference>
<dbReference type="EMBL" id="JAFBEE010000004">
    <property type="protein sequence ID" value="MBM7614330.1"/>
    <property type="molecule type" value="Genomic_DNA"/>
</dbReference>
<dbReference type="CDD" id="cd04301">
    <property type="entry name" value="NAT_SF"/>
    <property type="match status" value="1"/>
</dbReference>
<dbReference type="Pfam" id="PF00583">
    <property type="entry name" value="Acetyltransf_1"/>
    <property type="match status" value="1"/>
</dbReference>
<dbReference type="PROSITE" id="PS51186">
    <property type="entry name" value="GNAT"/>
    <property type="match status" value="1"/>
</dbReference>
<reference evidence="2 3" key="1">
    <citation type="submission" date="2021-01" db="EMBL/GenBank/DDBJ databases">
        <title>Genomic Encyclopedia of Type Strains, Phase IV (KMG-IV): sequencing the most valuable type-strain genomes for metagenomic binning, comparative biology and taxonomic classification.</title>
        <authorList>
            <person name="Goeker M."/>
        </authorList>
    </citation>
    <scope>NUCLEOTIDE SEQUENCE [LARGE SCALE GENOMIC DNA]</scope>
    <source>
        <strain evidence="2 3">DSM 25890</strain>
    </source>
</reference>
<dbReference type="InterPro" id="IPR000182">
    <property type="entry name" value="GNAT_dom"/>
</dbReference>
<dbReference type="RefSeq" id="WP_204400608.1">
    <property type="nucleotide sequence ID" value="NZ_JAFBEE010000004.1"/>
</dbReference>
<organism evidence="2 3">
    <name type="scientific">Alkaliphilus hydrothermalis</name>
    <dbReference type="NCBI Taxonomy" id="1482730"/>
    <lineage>
        <taxon>Bacteria</taxon>
        <taxon>Bacillati</taxon>
        <taxon>Bacillota</taxon>
        <taxon>Clostridia</taxon>
        <taxon>Peptostreptococcales</taxon>
        <taxon>Natronincolaceae</taxon>
        <taxon>Alkaliphilus</taxon>
    </lineage>
</organism>
<evidence type="ECO:0000313" key="2">
    <source>
        <dbReference type="EMBL" id="MBM7614330.1"/>
    </source>
</evidence>
<dbReference type="SUPFAM" id="SSF55729">
    <property type="entry name" value="Acyl-CoA N-acyltransferases (Nat)"/>
    <property type="match status" value="1"/>
</dbReference>
<proteinExistence type="predicted"/>